<comment type="caution">
    <text evidence="1">The sequence shown here is derived from an EMBL/GenBank/DDBJ whole genome shotgun (WGS) entry which is preliminary data.</text>
</comment>
<keyword evidence="2" id="KW-1185">Reference proteome</keyword>
<dbReference type="EMBL" id="JBHLUE010000002">
    <property type="protein sequence ID" value="MFC0562999.1"/>
    <property type="molecule type" value="Genomic_DNA"/>
</dbReference>
<organism evidence="1 2">
    <name type="scientific">Plantactinospora siamensis</name>
    <dbReference type="NCBI Taxonomy" id="555372"/>
    <lineage>
        <taxon>Bacteria</taxon>
        <taxon>Bacillati</taxon>
        <taxon>Actinomycetota</taxon>
        <taxon>Actinomycetes</taxon>
        <taxon>Micromonosporales</taxon>
        <taxon>Micromonosporaceae</taxon>
        <taxon>Plantactinospora</taxon>
    </lineage>
</organism>
<reference evidence="1 2" key="1">
    <citation type="submission" date="2024-09" db="EMBL/GenBank/DDBJ databases">
        <authorList>
            <person name="Sun Q."/>
            <person name="Mori K."/>
        </authorList>
    </citation>
    <scope>NUCLEOTIDE SEQUENCE [LARGE SCALE GENOMIC DNA]</scope>
    <source>
        <strain evidence="1 2">TBRC 2205</strain>
    </source>
</reference>
<gene>
    <name evidence="1" type="ORF">ACFFHU_02270</name>
</gene>
<dbReference type="RefSeq" id="WP_377335140.1">
    <property type="nucleotide sequence ID" value="NZ_JBHLUE010000002.1"/>
</dbReference>
<sequence length="251" mass="26311">MGDGVDRVAVPTYRVAALVAPAVDRIFVSAMAAVRLGGGSRLVQRHGGRDAIGFLIDLRTRLAAPGGTVDWTGFAAITRYRDPAECQRALDRQVAHGMIRRMPAGFAATERGLTFLAELYDLHAEVTAAVWRDHADRVRRLAGAAGRLLGAAAADAGPAFAAVAPPYEPAGAPAGLLLLNRLGTLRLHRADAHAAAWAAAGHTAAGIQLLEAGPERQAIEQETDRRAAGPYATLTPDERLDLLADLAALPG</sequence>
<accession>A0ABV6NRG1</accession>
<evidence type="ECO:0000313" key="2">
    <source>
        <dbReference type="Proteomes" id="UP001589894"/>
    </source>
</evidence>
<protein>
    <recommendedName>
        <fullName evidence="3">MarR family transcriptional regulator</fullName>
    </recommendedName>
</protein>
<evidence type="ECO:0008006" key="3">
    <source>
        <dbReference type="Google" id="ProtNLM"/>
    </source>
</evidence>
<proteinExistence type="predicted"/>
<evidence type="ECO:0000313" key="1">
    <source>
        <dbReference type="EMBL" id="MFC0562999.1"/>
    </source>
</evidence>
<dbReference type="Proteomes" id="UP001589894">
    <property type="component" value="Unassembled WGS sequence"/>
</dbReference>
<name>A0ABV6NRG1_9ACTN</name>